<organism evidence="1 2">
    <name type="scientific">Actinomycetospora corticicola</name>
    <dbReference type="NCBI Taxonomy" id="663602"/>
    <lineage>
        <taxon>Bacteria</taxon>
        <taxon>Bacillati</taxon>
        <taxon>Actinomycetota</taxon>
        <taxon>Actinomycetes</taxon>
        <taxon>Pseudonocardiales</taxon>
        <taxon>Pseudonocardiaceae</taxon>
        <taxon>Actinomycetospora</taxon>
    </lineage>
</organism>
<dbReference type="Proteomes" id="UP000535890">
    <property type="component" value="Unassembled WGS sequence"/>
</dbReference>
<evidence type="ECO:0000313" key="1">
    <source>
        <dbReference type="EMBL" id="NYD39626.1"/>
    </source>
</evidence>
<evidence type="ECO:0000313" key="2">
    <source>
        <dbReference type="Proteomes" id="UP000535890"/>
    </source>
</evidence>
<proteinExistence type="predicted"/>
<protein>
    <submittedName>
        <fullName evidence="1">Uncharacterized protein</fullName>
    </submittedName>
</protein>
<keyword evidence="2" id="KW-1185">Reference proteome</keyword>
<name>A0A7Y9E1W1_9PSEU</name>
<dbReference type="EMBL" id="JACCBN010000001">
    <property type="protein sequence ID" value="NYD39626.1"/>
    <property type="molecule type" value="Genomic_DNA"/>
</dbReference>
<gene>
    <name evidence="1" type="ORF">BJ983_005728</name>
</gene>
<sequence>MSRNRAQRDRCGTGSTGEVSGSKSLIAVLVLVVLVSSRPLERLVIDDGERT</sequence>
<accession>A0A7Y9E1W1</accession>
<reference evidence="1 2" key="1">
    <citation type="submission" date="2020-07" db="EMBL/GenBank/DDBJ databases">
        <title>Sequencing the genomes of 1000 actinobacteria strains.</title>
        <authorList>
            <person name="Klenk H.-P."/>
        </authorList>
    </citation>
    <scope>NUCLEOTIDE SEQUENCE [LARGE SCALE GENOMIC DNA]</scope>
    <source>
        <strain evidence="1 2">DSM 45772</strain>
    </source>
</reference>
<comment type="caution">
    <text evidence="1">The sequence shown here is derived from an EMBL/GenBank/DDBJ whole genome shotgun (WGS) entry which is preliminary data.</text>
</comment>
<dbReference type="AlphaFoldDB" id="A0A7Y9E1W1"/>